<proteinExistence type="predicted"/>
<name>A0A151IT60_9HYME</name>
<feature type="compositionally biased region" description="Basic and acidic residues" evidence="1">
    <location>
        <begin position="224"/>
        <end position="234"/>
    </location>
</feature>
<sequence>MKEREERWRKEREDLMGRMKEMESKMKKMDLVKGEGKEGNMGGGERRLLEGGYGRGDWMERLRRLEWKNEWRERVERKKNIIIRGIEEGKGGIESRIREILENLEVGVEIVNIRKVEAGRKEKGWMGVVTLRSEEERGRVLNSKGKLKGSEIWIEEDRTWKERKMHWKMRQIVRKEGGRARLGQGGIWMEGVWWRWDEEKEELYDGKGRIWAEGEMSGQGKGGGRMERVGRKDR</sequence>
<dbReference type="Proteomes" id="UP000078492">
    <property type="component" value="Unassembled WGS sequence"/>
</dbReference>
<dbReference type="EMBL" id="KQ981038">
    <property type="protein sequence ID" value="KYN10147.1"/>
    <property type="molecule type" value="Genomic_DNA"/>
</dbReference>
<evidence type="ECO:0000313" key="3">
    <source>
        <dbReference type="Proteomes" id="UP000078492"/>
    </source>
</evidence>
<feature type="region of interest" description="Disordered" evidence="1">
    <location>
        <begin position="1"/>
        <end position="20"/>
    </location>
</feature>
<protein>
    <submittedName>
        <fullName evidence="2">Uncharacterized protein</fullName>
    </submittedName>
</protein>
<feature type="region of interest" description="Disordered" evidence="1">
    <location>
        <begin position="26"/>
        <end position="46"/>
    </location>
</feature>
<reference evidence="2 3" key="1">
    <citation type="submission" date="2015-09" db="EMBL/GenBank/DDBJ databases">
        <title>Trachymyrmex cornetzi WGS genome.</title>
        <authorList>
            <person name="Nygaard S."/>
            <person name="Hu H."/>
            <person name="Boomsma J."/>
            <person name="Zhang G."/>
        </authorList>
    </citation>
    <scope>NUCLEOTIDE SEQUENCE [LARGE SCALE GENOMIC DNA]</scope>
    <source>
        <strain evidence="2">Tcor2-1</strain>
        <tissue evidence="2">Whole body</tissue>
    </source>
</reference>
<accession>A0A151IT60</accession>
<evidence type="ECO:0000256" key="1">
    <source>
        <dbReference type="SAM" id="MobiDB-lite"/>
    </source>
</evidence>
<dbReference type="AlphaFoldDB" id="A0A151IT60"/>
<gene>
    <name evidence="2" type="ORF">ALC57_17723</name>
</gene>
<evidence type="ECO:0000313" key="2">
    <source>
        <dbReference type="EMBL" id="KYN10147.1"/>
    </source>
</evidence>
<organism evidence="2 3">
    <name type="scientific">Trachymyrmex cornetzi</name>
    <dbReference type="NCBI Taxonomy" id="471704"/>
    <lineage>
        <taxon>Eukaryota</taxon>
        <taxon>Metazoa</taxon>
        <taxon>Ecdysozoa</taxon>
        <taxon>Arthropoda</taxon>
        <taxon>Hexapoda</taxon>
        <taxon>Insecta</taxon>
        <taxon>Pterygota</taxon>
        <taxon>Neoptera</taxon>
        <taxon>Endopterygota</taxon>
        <taxon>Hymenoptera</taxon>
        <taxon>Apocrita</taxon>
        <taxon>Aculeata</taxon>
        <taxon>Formicoidea</taxon>
        <taxon>Formicidae</taxon>
        <taxon>Myrmicinae</taxon>
        <taxon>Trachymyrmex</taxon>
    </lineage>
</organism>
<feature type="region of interest" description="Disordered" evidence="1">
    <location>
        <begin position="213"/>
        <end position="234"/>
    </location>
</feature>
<keyword evidence="3" id="KW-1185">Reference proteome</keyword>